<evidence type="ECO:0000256" key="1">
    <source>
        <dbReference type="SAM" id="MobiDB-lite"/>
    </source>
</evidence>
<name>A0ABV7Q813_9PSEU</name>
<dbReference type="RefSeq" id="WP_377869332.1">
    <property type="nucleotide sequence ID" value="NZ_JBHMAY010000012.1"/>
</dbReference>
<protein>
    <submittedName>
        <fullName evidence="2">Baseplate assembly protein</fullName>
    </submittedName>
</protein>
<dbReference type="NCBIfam" id="TIGR02243">
    <property type="entry name" value="putative baseplate assembly protein"/>
    <property type="match status" value="1"/>
</dbReference>
<reference evidence="3" key="1">
    <citation type="journal article" date="2019" name="Int. J. Syst. Evol. Microbiol.">
        <title>The Global Catalogue of Microorganisms (GCM) 10K type strain sequencing project: providing services to taxonomists for standard genome sequencing and annotation.</title>
        <authorList>
            <consortium name="The Broad Institute Genomics Platform"/>
            <consortium name="The Broad Institute Genome Sequencing Center for Infectious Disease"/>
            <person name="Wu L."/>
            <person name="Ma J."/>
        </authorList>
    </citation>
    <scope>NUCLEOTIDE SEQUENCE [LARGE SCALE GENOMIC DNA]</scope>
    <source>
        <strain evidence="3">CGMCC 4.7682</strain>
    </source>
</reference>
<dbReference type="EMBL" id="JBHRWI010000004">
    <property type="protein sequence ID" value="MFC3509062.1"/>
    <property type="molecule type" value="Genomic_DNA"/>
</dbReference>
<organism evidence="2 3">
    <name type="scientific">Amycolatopsis halotolerans</name>
    <dbReference type="NCBI Taxonomy" id="330083"/>
    <lineage>
        <taxon>Bacteria</taxon>
        <taxon>Bacillati</taxon>
        <taxon>Actinomycetota</taxon>
        <taxon>Actinomycetes</taxon>
        <taxon>Pseudonocardiales</taxon>
        <taxon>Pseudonocardiaceae</taxon>
        <taxon>Amycolatopsis</taxon>
    </lineage>
</organism>
<proteinExistence type="predicted"/>
<sequence length="923" mass="100368">MIGCADERRRADVRVAGGNGIDSVGVSDDGRSLTVGFFGKAPEDLVPANFRIDGGRRVTGIAVVAVELWASDDPDLADAVRLTVDRAGDLSSYRLSIVESGPIGKPGTRPYPGFDPRYSSVDFTFGSCGDVDCAPVEESAPPVEAAVEIDYLSKDYASFRQLLLDRLKLTMPSWTERHVPDVGIMLTELLAYEGDRLSYQQDAVATEAYLDTARLRVSVRRHARLVDYPMHDGCSARAWVCIEADEEVPLPKGTFRFSTLPGISLKESDLRGAPEVFEPVHDEEVRLIPARNRISLWTWGDQDCCLPAGATSATLVDSDRALGLAAGDVLLFEELIGVPSGLAADADHTHRQAVRLTSVIETEDKLYQQKLLDVTWAREDALTFPLCVNARGGPECVELEVCVARGNVVLVEHGQRIDPECHCVPDPAPDEPQCPRDCGCGCGGETEPEPGYPPLPVVVQPQLRHQPVTQSVPFPDPADIAAAQARWLAGLPGRIRARLTKLWRSELSEEDIKFVTVLFGAKLVKKLDLREHPRRALRYLLACFDDLLETKLERLKDLVRQARAGYVLTAKNEGWEIGQSWGADEGSKLDERREAFRGPASLATRPDPRAALPAVTVTDRNHGIWLPQRDLLESGPADRHFVGEVTDTGATVLRFGDGRNGAKFPLSGELTAALRVGTGLAGNVGREAISSIIFDRTDVPGIRSVRNPLPAVGGVDPEPVSEVRLRAPQEVRRRLLRAITADDYATLAGASPSVQRAAGDLRWTGSWYEAQVAIDPLGTEVAPTWLLDETRAGLYRYRRIGHDLSVFTATLVPLDLTVHVEVLPDHIAGHVRTALRRALGAFFQPDRLTFGTPIRVGQIVATAAAVPGVRHAEVTRLERLFGPPGTALATGVLPIGPLEVAQLDDDPSRPENGQLTLDLAGGR</sequence>
<keyword evidence="3" id="KW-1185">Reference proteome</keyword>
<evidence type="ECO:0000313" key="3">
    <source>
        <dbReference type="Proteomes" id="UP001595764"/>
    </source>
</evidence>
<accession>A0ABV7Q813</accession>
<gene>
    <name evidence="2" type="ORF">ACFORO_02700</name>
</gene>
<evidence type="ECO:0000313" key="2">
    <source>
        <dbReference type="EMBL" id="MFC3509062.1"/>
    </source>
</evidence>
<feature type="region of interest" description="Disordered" evidence="1">
    <location>
        <begin position="901"/>
        <end position="923"/>
    </location>
</feature>
<comment type="caution">
    <text evidence="2">The sequence shown here is derived from an EMBL/GenBank/DDBJ whole genome shotgun (WGS) entry which is preliminary data.</text>
</comment>
<dbReference type="InterPro" id="IPR011749">
    <property type="entry name" value="CHP02243"/>
</dbReference>
<dbReference type="Proteomes" id="UP001595764">
    <property type="component" value="Unassembled WGS sequence"/>
</dbReference>